<accession>A0A2G9FWI7</accession>
<comment type="caution">
    <text evidence="1">The sequence shown here is derived from an EMBL/GenBank/DDBJ whole genome shotgun (WGS) entry which is preliminary data.</text>
</comment>
<dbReference type="EMBL" id="NKXS01009759">
    <property type="protein sequence ID" value="PIM97418.1"/>
    <property type="molecule type" value="Genomic_DNA"/>
</dbReference>
<evidence type="ECO:0000313" key="1">
    <source>
        <dbReference type="EMBL" id="PIM97418.1"/>
    </source>
</evidence>
<evidence type="ECO:0000313" key="2">
    <source>
        <dbReference type="Proteomes" id="UP000231279"/>
    </source>
</evidence>
<protein>
    <submittedName>
        <fullName evidence="1">Uncharacterized protein</fullName>
    </submittedName>
</protein>
<gene>
    <name evidence="1" type="ORF">CDL12_30112</name>
</gene>
<reference evidence="2" key="1">
    <citation type="journal article" date="2018" name="Gigascience">
        <title>Genome assembly of the Pink Ipe (Handroanthus impetiginosus, Bignoniaceae), a highly valued, ecologically keystone Neotropical timber forest tree.</title>
        <authorList>
            <person name="Silva-Junior O.B."/>
            <person name="Grattapaglia D."/>
            <person name="Novaes E."/>
            <person name="Collevatti R.G."/>
        </authorList>
    </citation>
    <scope>NUCLEOTIDE SEQUENCE [LARGE SCALE GENOMIC DNA]</scope>
    <source>
        <strain evidence="2">cv. UFG-1</strain>
    </source>
</reference>
<keyword evidence="2" id="KW-1185">Reference proteome</keyword>
<proteinExistence type="predicted"/>
<dbReference type="Proteomes" id="UP000231279">
    <property type="component" value="Unassembled WGS sequence"/>
</dbReference>
<dbReference type="AlphaFoldDB" id="A0A2G9FWI7"/>
<name>A0A2G9FWI7_9LAMI</name>
<sequence>MLLWKKHAINLSSAVRLRKRVFLMIFSKCPPRPFLRHLRHHLFSLVSLLDTDEADTESTNVLKQGEETPK</sequence>
<organism evidence="1 2">
    <name type="scientific">Handroanthus impetiginosus</name>
    <dbReference type="NCBI Taxonomy" id="429701"/>
    <lineage>
        <taxon>Eukaryota</taxon>
        <taxon>Viridiplantae</taxon>
        <taxon>Streptophyta</taxon>
        <taxon>Embryophyta</taxon>
        <taxon>Tracheophyta</taxon>
        <taxon>Spermatophyta</taxon>
        <taxon>Magnoliopsida</taxon>
        <taxon>eudicotyledons</taxon>
        <taxon>Gunneridae</taxon>
        <taxon>Pentapetalae</taxon>
        <taxon>asterids</taxon>
        <taxon>lamiids</taxon>
        <taxon>Lamiales</taxon>
        <taxon>Bignoniaceae</taxon>
        <taxon>Crescentiina</taxon>
        <taxon>Tabebuia alliance</taxon>
        <taxon>Handroanthus</taxon>
    </lineage>
</organism>